<dbReference type="SMART" id="SM00945">
    <property type="entry name" value="ProQ"/>
    <property type="match status" value="1"/>
</dbReference>
<evidence type="ECO:0000256" key="4">
    <source>
        <dbReference type="HAMAP-Rule" id="MF_00749"/>
    </source>
</evidence>
<keyword evidence="1 4" id="KW-0963">Cytoplasm</keyword>
<dbReference type="Gene3D" id="1.10.1710.10">
    <property type="entry name" value="ProQ/FinO domain"/>
    <property type="match status" value="1"/>
</dbReference>
<dbReference type="SUPFAM" id="SSF48657">
    <property type="entry name" value="FinO-like"/>
    <property type="match status" value="1"/>
</dbReference>
<comment type="subcellular location">
    <subcellularLocation>
        <location evidence="4">Cytoplasm</location>
    </subcellularLocation>
</comment>
<accession>A0ABV9LSM5</accession>
<dbReference type="HAMAP" id="MF_00749">
    <property type="entry name" value="ProQ"/>
    <property type="match status" value="1"/>
</dbReference>
<proteinExistence type="inferred from homology"/>
<evidence type="ECO:0000256" key="3">
    <source>
        <dbReference type="ARBA" id="ARBA00023186"/>
    </source>
</evidence>
<dbReference type="PANTHER" id="PTHR38106">
    <property type="entry name" value="RNA CHAPERONE PROQ"/>
    <property type="match status" value="1"/>
</dbReference>
<gene>
    <name evidence="4 7" type="primary">proQ</name>
    <name evidence="7" type="ORF">ACFO4O_04810</name>
</gene>
<evidence type="ECO:0000256" key="2">
    <source>
        <dbReference type="ARBA" id="ARBA00022884"/>
    </source>
</evidence>
<dbReference type="Pfam" id="PF04352">
    <property type="entry name" value="ProQ"/>
    <property type="match status" value="1"/>
</dbReference>
<dbReference type="PANTHER" id="PTHR38106:SF1">
    <property type="entry name" value="RNA CHAPERONE PROQ"/>
    <property type="match status" value="1"/>
</dbReference>
<keyword evidence="2 4" id="KW-0694">RNA-binding</keyword>
<dbReference type="RefSeq" id="WP_382406222.1">
    <property type="nucleotide sequence ID" value="NZ_JBHSGU010000002.1"/>
</dbReference>
<keyword evidence="3 4" id="KW-0143">Chaperone</keyword>
<comment type="caution">
    <text evidence="7">The sequence shown here is derived from an EMBL/GenBank/DDBJ whole genome shotgun (WGS) entry which is preliminary data.</text>
</comment>
<feature type="domain" description="ProQ/FinO" evidence="6">
    <location>
        <begin position="4"/>
        <end position="118"/>
    </location>
</feature>
<dbReference type="InterPro" id="IPR016103">
    <property type="entry name" value="ProQ/FinO"/>
</dbReference>
<comment type="function">
    <text evidence="4">RNA chaperone with significant RNA binding, RNA strand exchange and RNA duplexing activities.</text>
</comment>
<keyword evidence="8" id="KW-1185">Reference proteome</keyword>
<dbReference type="InterPro" id="IPR036442">
    <property type="entry name" value="ProQ/FinO_sf"/>
</dbReference>
<organism evidence="7 8">
    <name type="scientific">Glaciecola siphonariae</name>
    <dbReference type="NCBI Taxonomy" id="521012"/>
    <lineage>
        <taxon>Bacteria</taxon>
        <taxon>Pseudomonadati</taxon>
        <taxon>Pseudomonadota</taxon>
        <taxon>Gammaproteobacteria</taxon>
        <taxon>Alteromonadales</taxon>
        <taxon>Alteromonadaceae</taxon>
        <taxon>Glaciecola</taxon>
    </lineage>
</organism>
<evidence type="ECO:0000313" key="8">
    <source>
        <dbReference type="Proteomes" id="UP001595897"/>
    </source>
</evidence>
<sequence>MEQQKLTNVKETLAFLAERFPKCFVLDAKVQPLKIGIFQDLAQELDTTELVSKRLLRMSLRHYTSGWKYLASVKEGVARIDLNGEAGDTVEAEHAQHAQEQLQLSKQKAAEIREKQKPPRKAPPRKAARAKVPERNKKPGAATQARKPKPVSEPKMKVAPIQADGLKVGLKVSVKVGQQPMPATVTEVGKDGVFVQLNSGMTVKVQQQQLRALVD</sequence>
<feature type="compositionally biased region" description="Basic residues" evidence="5">
    <location>
        <begin position="118"/>
        <end position="129"/>
    </location>
</feature>
<protein>
    <recommendedName>
        <fullName evidence="4">RNA chaperone ProQ</fullName>
    </recommendedName>
</protein>
<evidence type="ECO:0000313" key="7">
    <source>
        <dbReference type="EMBL" id="MFC4699477.1"/>
    </source>
</evidence>
<dbReference type="InterPro" id="IPR023529">
    <property type="entry name" value="ProQ"/>
</dbReference>
<comment type="similarity">
    <text evidence="4">Belongs to the ProQ family.</text>
</comment>
<name>A0ABV9LSM5_9ALTE</name>
<dbReference type="NCBIfam" id="NF003434">
    <property type="entry name" value="PRK04950.1"/>
    <property type="match status" value="1"/>
</dbReference>
<dbReference type="InterPro" id="IPR035236">
    <property type="entry name" value="ProQ_C"/>
</dbReference>
<feature type="compositionally biased region" description="Basic and acidic residues" evidence="5">
    <location>
        <begin position="108"/>
        <end position="117"/>
    </location>
</feature>
<feature type="region of interest" description="Disordered" evidence="5">
    <location>
        <begin position="103"/>
        <end position="155"/>
    </location>
</feature>
<dbReference type="Proteomes" id="UP001595897">
    <property type="component" value="Unassembled WGS sequence"/>
</dbReference>
<evidence type="ECO:0000256" key="1">
    <source>
        <dbReference type="ARBA" id="ARBA00022490"/>
    </source>
</evidence>
<dbReference type="Pfam" id="PF17516">
    <property type="entry name" value="ProQ_C"/>
    <property type="match status" value="1"/>
</dbReference>
<evidence type="ECO:0000259" key="6">
    <source>
        <dbReference type="SMART" id="SM00945"/>
    </source>
</evidence>
<reference evidence="8" key="1">
    <citation type="journal article" date="2019" name="Int. J. Syst. Evol. Microbiol.">
        <title>The Global Catalogue of Microorganisms (GCM) 10K type strain sequencing project: providing services to taxonomists for standard genome sequencing and annotation.</title>
        <authorList>
            <consortium name="The Broad Institute Genomics Platform"/>
            <consortium name="The Broad Institute Genome Sequencing Center for Infectious Disease"/>
            <person name="Wu L."/>
            <person name="Ma J."/>
        </authorList>
    </citation>
    <scope>NUCLEOTIDE SEQUENCE [LARGE SCALE GENOMIC DNA]</scope>
    <source>
        <strain evidence="8">KACC 12507</strain>
    </source>
</reference>
<dbReference type="EMBL" id="JBHSGU010000002">
    <property type="protein sequence ID" value="MFC4699477.1"/>
    <property type="molecule type" value="Genomic_DNA"/>
</dbReference>
<evidence type="ECO:0000256" key="5">
    <source>
        <dbReference type="SAM" id="MobiDB-lite"/>
    </source>
</evidence>